<dbReference type="PROSITE" id="PS01225">
    <property type="entry name" value="CTCK_2"/>
    <property type="match status" value="1"/>
</dbReference>
<dbReference type="Gene3D" id="2.10.90.10">
    <property type="entry name" value="Cystine-knot cytokines"/>
    <property type="match status" value="1"/>
</dbReference>
<feature type="domain" description="VWFC" evidence="7">
    <location>
        <begin position="20"/>
        <end position="86"/>
    </location>
</feature>
<evidence type="ECO:0000259" key="6">
    <source>
        <dbReference type="PROSITE" id="PS01225"/>
    </source>
</evidence>
<dbReference type="PROSITE" id="PS01185">
    <property type="entry name" value="CTCK_1"/>
    <property type="match status" value="1"/>
</dbReference>
<comment type="caution">
    <text evidence="5">Lacks conserved residue(s) required for the propagation of feature annotation.</text>
</comment>
<evidence type="ECO:0008006" key="10">
    <source>
        <dbReference type="Google" id="ProtNLM"/>
    </source>
</evidence>
<keyword evidence="2" id="KW-0964">Secreted</keyword>
<protein>
    <recommendedName>
        <fullName evidence="10">Submaxillary mucin-like protein</fullName>
    </recommendedName>
</protein>
<reference evidence="8 9" key="1">
    <citation type="journal article" date="2020" name="Nature">
        <title>Six reference-quality genomes reveal evolution of bat adaptations.</title>
        <authorList>
            <person name="Jebb D."/>
            <person name="Huang Z."/>
            <person name="Pippel M."/>
            <person name="Hughes G.M."/>
            <person name="Lavrichenko K."/>
            <person name="Devanna P."/>
            <person name="Winkler S."/>
            <person name="Jermiin L.S."/>
            <person name="Skirmuntt E.C."/>
            <person name="Katzourakis A."/>
            <person name="Burkitt-Gray L."/>
            <person name="Ray D.A."/>
            <person name="Sullivan K.A.M."/>
            <person name="Roscito J.G."/>
            <person name="Kirilenko B.M."/>
            <person name="Davalos L.M."/>
            <person name="Corthals A.P."/>
            <person name="Power M.L."/>
            <person name="Jones G."/>
            <person name="Ransome R.D."/>
            <person name="Dechmann D.K.N."/>
            <person name="Locatelli A.G."/>
            <person name="Puechmaille S.J."/>
            <person name="Fedrigo O."/>
            <person name="Jarvis E.D."/>
            <person name="Hiller M."/>
            <person name="Vernes S.C."/>
            <person name="Myers E.W."/>
            <person name="Teeling E.C."/>
        </authorList>
    </citation>
    <scope>NUCLEOTIDE SEQUENCE [LARGE SCALE GENOMIC DNA]</scope>
    <source>
        <strain evidence="8">MRouAeg1</strain>
        <tissue evidence="8">Muscle</tissue>
    </source>
</reference>
<gene>
    <name evidence="8" type="ORF">HJG63_010281</name>
</gene>
<sequence length="247" mass="27544">MTVAPGSSNTGCPAPLPPPPVCHGPLGEEKSPGDIWTANCHKCTCTDANAVDCKAMECPSPPTCKTGERLIKFQSNDTCCEIGYCEPRTCLYNNTNYEIGTSFGDSNNPCISYTCHDTGFIAVVQDCPKQSWCAEEDRVYDSKKCCYTCNTQCRSSPVNVTVKYNGCKKRIEMARCTGECKNTLKYNYDIFQLENSCLCCRGENYEFRDIILDCPDGSTINYRYRHITMCSCLDQCRQTTTPTTIYS</sequence>
<evidence type="ECO:0000313" key="9">
    <source>
        <dbReference type="Proteomes" id="UP000593571"/>
    </source>
</evidence>
<organism evidence="8 9">
    <name type="scientific">Rousettus aegyptiacus</name>
    <name type="common">Egyptian fruit bat</name>
    <name type="synonym">Pteropus aegyptiacus</name>
    <dbReference type="NCBI Taxonomy" id="9407"/>
    <lineage>
        <taxon>Eukaryota</taxon>
        <taxon>Metazoa</taxon>
        <taxon>Chordata</taxon>
        <taxon>Craniata</taxon>
        <taxon>Vertebrata</taxon>
        <taxon>Euteleostomi</taxon>
        <taxon>Mammalia</taxon>
        <taxon>Eutheria</taxon>
        <taxon>Laurasiatheria</taxon>
        <taxon>Chiroptera</taxon>
        <taxon>Yinpterochiroptera</taxon>
        <taxon>Pteropodoidea</taxon>
        <taxon>Pteropodidae</taxon>
        <taxon>Rousettinae</taxon>
        <taxon>Rousettus</taxon>
    </lineage>
</organism>
<evidence type="ECO:0000256" key="3">
    <source>
        <dbReference type="ARBA" id="ARBA00022737"/>
    </source>
</evidence>
<dbReference type="EMBL" id="JACASE010000002">
    <property type="protein sequence ID" value="KAF6496016.1"/>
    <property type="molecule type" value="Genomic_DNA"/>
</dbReference>
<evidence type="ECO:0000256" key="4">
    <source>
        <dbReference type="ARBA" id="ARBA00023157"/>
    </source>
</evidence>
<dbReference type="Pfam" id="PF00007">
    <property type="entry name" value="Cys_knot"/>
    <property type="match status" value="1"/>
</dbReference>
<dbReference type="SMART" id="SM00041">
    <property type="entry name" value="CT"/>
    <property type="match status" value="1"/>
</dbReference>
<dbReference type="PROSITE" id="PS50184">
    <property type="entry name" value="VWFC_2"/>
    <property type="match status" value="1"/>
</dbReference>
<evidence type="ECO:0000259" key="7">
    <source>
        <dbReference type="PROSITE" id="PS50184"/>
    </source>
</evidence>
<evidence type="ECO:0000313" key="8">
    <source>
        <dbReference type="EMBL" id="KAF6496016.1"/>
    </source>
</evidence>
<dbReference type="PROSITE" id="PS01208">
    <property type="entry name" value="VWFC_1"/>
    <property type="match status" value="1"/>
</dbReference>
<keyword evidence="3" id="KW-0677">Repeat</keyword>
<comment type="caution">
    <text evidence="8">The sequence shown here is derived from an EMBL/GenBank/DDBJ whole genome shotgun (WGS) entry which is preliminary data.</text>
</comment>
<dbReference type="PANTHER" id="PTHR47246">
    <property type="entry name" value="MUCIN-19"/>
    <property type="match status" value="1"/>
</dbReference>
<dbReference type="PANTHER" id="PTHR47246:SF1">
    <property type="entry name" value="MUCIN-19"/>
    <property type="match status" value="1"/>
</dbReference>
<dbReference type="InterPro" id="IPR006208">
    <property type="entry name" value="Glyco_hormone_CN"/>
</dbReference>
<evidence type="ECO:0000256" key="5">
    <source>
        <dbReference type="PROSITE-ProRule" id="PRU00039"/>
    </source>
</evidence>
<dbReference type="InterPro" id="IPR001007">
    <property type="entry name" value="VWF_dom"/>
</dbReference>
<dbReference type="InterPro" id="IPR006207">
    <property type="entry name" value="Cys_knot_C"/>
</dbReference>
<dbReference type="SUPFAM" id="SSF57603">
    <property type="entry name" value="FnI-like domain"/>
    <property type="match status" value="1"/>
</dbReference>
<dbReference type="Proteomes" id="UP000593571">
    <property type="component" value="Unassembled WGS sequence"/>
</dbReference>
<accession>A0A7J8JGJ1</accession>
<keyword evidence="4 5" id="KW-1015">Disulfide bond</keyword>
<keyword evidence="9" id="KW-1185">Reference proteome</keyword>
<name>A0A7J8JGJ1_ROUAE</name>
<feature type="disulfide bond" evidence="5">
    <location>
        <begin position="176"/>
        <end position="230"/>
    </location>
</feature>
<dbReference type="AlphaFoldDB" id="A0A7J8JGJ1"/>
<dbReference type="InterPro" id="IPR029034">
    <property type="entry name" value="Cystine-knot_cytokine"/>
</dbReference>
<dbReference type="SMART" id="SM00214">
    <property type="entry name" value="VWC"/>
    <property type="match status" value="2"/>
</dbReference>
<feature type="disulfide bond" evidence="5">
    <location>
        <begin position="180"/>
        <end position="232"/>
    </location>
</feature>
<evidence type="ECO:0000256" key="2">
    <source>
        <dbReference type="ARBA" id="ARBA00022525"/>
    </source>
</evidence>
<feature type="domain" description="CTCK" evidence="6">
    <location>
        <begin position="153"/>
        <end position="237"/>
    </location>
</feature>
<dbReference type="GO" id="GO:0005576">
    <property type="term" value="C:extracellular region"/>
    <property type="evidence" value="ECO:0007669"/>
    <property type="project" value="UniProtKB-SubCell"/>
</dbReference>
<evidence type="ECO:0000256" key="1">
    <source>
        <dbReference type="ARBA" id="ARBA00004613"/>
    </source>
</evidence>
<proteinExistence type="predicted"/>
<comment type="subcellular location">
    <subcellularLocation>
        <location evidence="1">Secreted</location>
    </subcellularLocation>
</comment>